<name>A0A2P7BKI9_9HYPH</name>
<dbReference type="RefSeq" id="WP_106662059.1">
    <property type="nucleotide sequence ID" value="NZ_PGGM01000001.1"/>
</dbReference>
<dbReference type="OrthoDB" id="8030579at2"/>
<evidence type="ECO:0000256" key="1">
    <source>
        <dbReference type="SAM" id="SignalP"/>
    </source>
</evidence>
<protein>
    <recommendedName>
        <fullName evidence="4">SnoaL-like domain-containing protein</fullName>
    </recommendedName>
</protein>
<dbReference type="Gene3D" id="3.10.450.50">
    <property type="match status" value="1"/>
</dbReference>
<feature type="chain" id="PRO_5015110320" description="SnoaL-like domain-containing protein" evidence="1">
    <location>
        <begin position="21"/>
        <end position="136"/>
    </location>
</feature>
<organism evidence="2 3">
    <name type="scientific">Phyllobacterium sophorae</name>
    <dbReference type="NCBI Taxonomy" id="1520277"/>
    <lineage>
        <taxon>Bacteria</taxon>
        <taxon>Pseudomonadati</taxon>
        <taxon>Pseudomonadota</taxon>
        <taxon>Alphaproteobacteria</taxon>
        <taxon>Hyphomicrobiales</taxon>
        <taxon>Phyllobacteriaceae</taxon>
        <taxon>Phyllobacterium</taxon>
    </lineage>
</organism>
<dbReference type="SUPFAM" id="SSF54427">
    <property type="entry name" value="NTF2-like"/>
    <property type="match status" value="1"/>
</dbReference>
<accession>A0A2P7BKI9</accession>
<dbReference type="Proteomes" id="UP000241764">
    <property type="component" value="Unassembled WGS sequence"/>
</dbReference>
<proteinExistence type="predicted"/>
<sequence>MTRLTLTIAVILSLMLPAVADEAHQALVARWYSGLATADRTTFNDILADDAKVILEDIDAIQTKDEFLGSLDEWKNAVRGATVRHRIASTENGTITVFVCYQFPGNTTYMREIFNFRGAKIIESAQSSVGVACEGF</sequence>
<comment type="caution">
    <text evidence="2">The sequence shown here is derived from an EMBL/GenBank/DDBJ whole genome shotgun (WGS) entry which is preliminary data.</text>
</comment>
<feature type="signal peptide" evidence="1">
    <location>
        <begin position="1"/>
        <end position="20"/>
    </location>
</feature>
<keyword evidence="1" id="KW-0732">Signal</keyword>
<dbReference type="InterPro" id="IPR032710">
    <property type="entry name" value="NTF2-like_dom_sf"/>
</dbReference>
<dbReference type="AlphaFoldDB" id="A0A2P7BKI9"/>
<evidence type="ECO:0000313" key="3">
    <source>
        <dbReference type="Proteomes" id="UP000241764"/>
    </source>
</evidence>
<evidence type="ECO:0000313" key="2">
    <source>
        <dbReference type="EMBL" id="PSH66988.1"/>
    </source>
</evidence>
<gene>
    <name evidence="2" type="ORF">CU103_01020</name>
</gene>
<reference evidence="3" key="1">
    <citation type="submission" date="2017-11" db="EMBL/GenBank/DDBJ databases">
        <authorList>
            <person name="Kuznetsova I."/>
            <person name="Sazanova A."/>
            <person name="Chirak E."/>
            <person name="Safronova V."/>
            <person name="Willems A."/>
        </authorList>
    </citation>
    <scope>NUCLEOTIDE SEQUENCE [LARGE SCALE GENOMIC DNA]</scope>
    <source>
        <strain evidence="3">CCBAU 03422</strain>
    </source>
</reference>
<evidence type="ECO:0008006" key="4">
    <source>
        <dbReference type="Google" id="ProtNLM"/>
    </source>
</evidence>
<keyword evidence="3" id="KW-1185">Reference proteome</keyword>
<dbReference type="EMBL" id="PGGM01000001">
    <property type="protein sequence ID" value="PSH66988.1"/>
    <property type="molecule type" value="Genomic_DNA"/>
</dbReference>